<dbReference type="InterPro" id="IPR029787">
    <property type="entry name" value="Nucleotide_cyclase"/>
</dbReference>
<dbReference type="InterPro" id="IPR043128">
    <property type="entry name" value="Rev_trsase/Diguanyl_cyclase"/>
</dbReference>
<dbReference type="SMART" id="SM00086">
    <property type="entry name" value="PAC"/>
    <property type="match status" value="1"/>
</dbReference>
<dbReference type="Gene3D" id="3.30.70.270">
    <property type="match status" value="1"/>
</dbReference>
<evidence type="ECO:0000313" key="5">
    <source>
        <dbReference type="EMBL" id="EEG78574.1"/>
    </source>
</evidence>
<dbReference type="CDD" id="cd01949">
    <property type="entry name" value="GGDEF"/>
    <property type="match status" value="1"/>
</dbReference>
<sequence>MGNWLIKSFLINFHRNTYEGTVPLQEAVHTYRTIFDVAATPMVVVDENYTILYANQEMELFSKVKLEDVQGKEKIHSFIHPAHLKRVLKYHKNETGSLKTEVFPFIDAEGNEKDVIIKARLIPDTKLSLVSIENYADITVLENKLQESKEKYRHLFENAQEGIFQCTEDGKILLANSAFVKMLGYDSLEEVLELNTPRDIYIDNKQREEVISSLKDTNYYSNIELKWRKKDGKTLVIRAGGRAIRNRDGQILYYESTVTDITDLKRAHEALDASRQYFKNIIDCLPDPTFTIDTEGRVTAWNKAMERLTGVRAERMLGRGHFEYSIPFYGSRRPILIDFVLDPGKIPQKQYSFLRWEGDSLIAEVYVPRLHGGKGAFIWGSASIIKDGEENVIGAINTIKDFTSYKETQEKMRYLTMYDTLTGLHNRSYFEEELLRLNNKASTPVSVIMVDIDGLKLINDSMGHPKGDTVLKAAAKVIRSAFRATDAICRIGGDEFAILLPNTTASQAEAAAKRIDKALDDYNNNQPEFPLSLSIGFATGNTPIQDIIIEADNILNSNKLYRSTSAKSHFTTTLMAMLAERDYITEGHADRMEKLAAIMADELRLSAKEKTDLILLAKFHDIGKVGISDKLLFKPRSLTVKEREEMKRHSEIGYRIAQSSPELSHIAKYILHHHEWWNGEGYPLGLKEKNIPLACRIMAIMDTYDAMTSNRPYRKALNYKTVIEHIKTLKTIQFDPFLVDIFIDVLHKHNFFSKKKQDYDEAQ</sequence>
<keyword evidence="5" id="KW-0378">Hydrolase</keyword>
<dbReference type="RefSeq" id="WP_008514556.1">
    <property type="nucleotide sequence ID" value="NZ_ACJM01000002.1"/>
</dbReference>
<proteinExistence type="predicted"/>
<feature type="domain" description="HD-GYP" evidence="4">
    <location>
        <begin position="563"/>
        <end position="758"/>
    </location>
</feature>
<protein>
    <submittedName>
        <fullName evidence="5">Diguanylate cyclase and metal dependent phosphohydrolase</fullName>
    </submittedName>
</protein>
<dbReference type="STRING" id="555088.DealDRAFT_0504"/>
<dbReference type="PROSITE" id="PS50112">
    <property type="entry name" value="PAS"/>
    <property type="match status" value="3"/>
</dbReference>
<dbReference type="InterPro" id="IPR013767">
    <property type="entry name" value="PAS_fold"/>
</dbReference>
<feature type="domain" description="PAC" evidence="2">
    <location>
        <begin position="221"/>
        <end position="273"/>
    </location>
</feature>
<name>C0GDU1_DETAL</name>
<dbReference type="GO" id="GO:0006355">
    <property type="term" value="P:regulation of DNA-templated transcription"/>
    <property type="evidence" value="ECO:0007669"/>
    <property type="project" value="InterPro"/>
</dbReference>
<keyword evidence="6" id="KW-1185">Reference proteome</keyword>
<dbReference type="Pfam" id="PF00989">
    <property type="entry name" value="PAS"/>
    <property type="match status" value="3"/>
</dbReference>
<dbReference type="NCBIfam" id="TIGR00254">
    <property type="entry name" value="GGDEF"/>
    <property type="match status" value="1"/>
</dbReference>
<dbReference type="InterPro" id="IPR052155">
    <property type="entry name" value="Biofilm_reg_signaling"/>
</dbReference>
<dbReference type="PANTHER" id="PTHR44757">
    <property type="entry name" value="DIGUANYLATE CYCLASE DGCP"/>
    <property type="match status" value="1"/>
</dbReference>
<organism evidence="5 6">
    <name type="scientific">Dethiobacter alkaliphilus AHT 1</name>
    <dbReference type="NCBI Taxonomy" id="555088"/>
    <lineage>
        <taxon>Bacteria</taxon>
        <taxon>Bacillati</taxon>
        <taxon>Bacillota</taxon>
        <taxon>Dethiobacteria</taxon>
        <taxon>Dethiobacterales</taxon>
        <taxon>Dethiobacteraceae</taxon>
        <taxon>Dethiobacter</taxon>
    </lineage>
</organism>
<dbReference type="GO" id="GO:0016787">
    <property type="term" value="F:hydrolase activity"/>
    <property type="evidence" value="ECO:0007669"/>
    <property type="project" value="UniProtKB-KW"/>
</dbReference>
<feature type="domain" description="PAS" evidence="1">
    <location>
        <begin position="274"/>
        <end position="319"/>
    </location>
</feature>
<evidence type="ECO:0000259" key="3">
    <source>
        <dbReference type="PROSITE" id="PS50887"/>
    </source>
</evidence>
<dbReference type="InterPro" id="IPR037522">
    <property type="entry name" value="HD_GYP_dom"/>
</dbReference>
<dbReference type="NCBIfam" id="TIGR00229">
    <property type="entry name" value="sensory_box"/>
    <property type="match status" value="3"/>
</dbReference>
<dbReference type="Pfam" id="PF13487">
    <property type="entry name" value="HD_5"/>
    <property type="match status" value="1"/>
</dbReference>
<dbReference type="eggNOG" id="COG2202">
    <property type="taxonomic scope" value="Bacteria"/>
</dbReference>
<dbReference type="EMBL" id="ACJM01000002">
    <property type="protein sequence ID" value="EEG78574.1"/>
    <property type="molecule type" value="Genomic_DNA"/>
</dbReference>
<dbReference type="InterPro" id="IPR000160">
    <property type="entry name" value="GGDEF_dom"/>
</dbReference>
<feature type="domain" description="GGDEF" evidence="3">
    <location>
        <begin position="443"/>
        <end position="572"/>
    </location>
</feature>
<dbReference type="SUPFAM" id="SSF109604">
    <property type="entry name" value="HD-domain/PDEase-like"/>
    <property type="match status" value="1"/>
</dbReference>
<dbReference type="InterPro" id="IPR000014">
    <property type="entry name" value="PAS"/>
</dbReference>
<dbReference type="PROSITE" id="PS50113">
    <property type="entry name" value="PAC"/>
    <property type="match status" value="1"/>
</dbReference>
<dbReference type="InterPro" id="IPR000700">
    <property type="entry name" value="PAS-assoc_C"/>
</dbReference>
<dbReference type="Gene3D" id="3.30.450.20">
    <property type="entry name" value="PAS domain"/>
    <property type="match status" value="3"/>
</dbReference>
<dbReference type="SMART" id="SM00471">
    <property type="entry name" value="HDc"/>
    <property type="match status" value="1"/>
</dbReference>
<feature type="domain" description="PAS" evidence="1">
    <location>
        <begin position="27"/>
        <end position="81"/>
    </location>
</feature>
<dbReference type="InterPro" id="IPR035965">
    <property type="entry name" value="PAS-like_dom_sf"/>
</dbReference>
<dbReference type="CDD" id="cd00077">
    <property type="entry name" value="HDc"/>
    <property type="match status" value="1"/>
</dbReference>
<dbReference type="PROSITE" id="PS50887">
    <property type="entry name" value="GGDEF"/>
    <property type="match status" value="1"/>
</dbReference>
<dbReference type="SUPFAM" id="SSF55785">
    <property type="entry name" value="PYP-like sensor domain (PAS domain)"/>
    <property type="match status" value="3"/>
</dbReference>
<dbReference type="PROSITE" id="PS51832">
    <property type="entry name" value="HD_GYP"/>
    <property type="match status" value="1"/>
</dbReference>
<dbReference type="OrthoDB" id="9798833at2"/>
<evidence type="ECO:0000313" key="6">
    <source>
        <dbReference type="Proteomes" id="UP000006443"/>
    </source>
</evidence>
<evidence type="ECO:0000259" key="2">
    <source>
        <dbReference type="PROSITE" id="PS50113"/>
    </source>
</evidence>
<gene>
    <name evidence="5" type="ORF">DealDRAFT_0504</name>
</gene>
<dbReference type="Pfam" id="PF00990">
    <property type="entry name" value="GGDEF"/>
    <property type="match status" value="1"/>
</dbReference>
<dbReference type="eggNOG" id="COG3437">
    <property type="taxonomic scope" value="Bacteria"/>
</dbReference>
<dbReference type="SUPFAM" id="SSF55073">
    <property type="entry name" value="Nucleotide cyclase"/>
    <property type="match status" value="1"/>
</dbReference>
<dbReference type="PANTHER" id="PTHR44757:SF2">
    <property type="entry name" value="BIOFILM ARCHITECTURE MAINTENANCE PROTEIN MBAA"/>
    <property type="match status" value="1"/>
</dbReference>
<dbReference type="InterPro" id="IPR001610">
    <property type="entry name" value="PAC"/>
</dbReference>
<evidence type="ECO:0000259" key="4">
    <source>
        <dbReference type="PROSITE" id="PS51832"/>
    </source>
</evidence>
<feature type="domain" description="PAS" evidence="1">
    <location>
        <begin position="148"/>
        <end position="189"/>
    </location>
</feature>
<dbReference type="Proteomes" id="UP000006443">
    <property type="component" value="Unassembled WGS sequence"/>
</dbReference>
<dbReference type="CDD" id="cd00130">
    <property type="entry name" value="PAS"/>
    <property type="match status" value="3"/>
</dbReference>
<accession>C0GDU1</accession>
<evidence type="ECO:0000259" key="1">
    <source>
        <dbReference type="PROSITE" id="PS50112"/>
    </source>
</evidence>
<dbReference type="SMART" id="SM00267">
    <property type="entry name" value="GGDEF"/>
    <property type="match status" value="1"/>
</dbReference>
<reference evidence="5 6" key="1">
    <citation type="submission" date="2009-02" db="EMBL/GenBank/DDBJ databases">
        <title>Sequencing of the draft genome and assembly of Dethiobacter alkaliphilus AHT 1.</title>
        <authorList>
            <consortium name="US DOE Joint Genome Institute (JGI-PGF)"/>
            <person name="Lucas S."/>
            <person name="Copeland A."/>
            <person name="Lapidus A."/>
            <person name="Glavina del Rio T."/>
            <person name="Dalin E."/>
            <person name="Tice H."/>
            <person name="Bruce D."/>
            <person name="Goodwin L."/>
            <person name="Pitluck S."/>
            <person name="Larimer F."/>
            <person name="Land M.L."/>
            <person name="Hauser L."/>
            <person name="Muyzer G."/>
        </authorList>
    </citation>
    <scope>NUCLEOTIDE SEQUENCE [LARGE SCALE GENOMIC DNA]</scope>
    <source>
        <strain evidence="5 6">AHT 1</strain>
    </source>
</reference>
<comment type="caution">
    <text evidence="5">The sequence shown here is derived from an EMBL/GenBank/DDBJ whole genome shotgun (WGS) entry which is preliminary data.</text>
</comment>
<dbReference type="InterPro" id="IPR003607">
    <property type="entry name" value="HD/PDEase_dom"/>
</dbReference>
<dbReference type="SMART" id="SM00091">
    <property type="entry name" value="PAS"/>
    <property type="match status" value="3"/>
</dbReference>
<dbReference type="AlphaFoldDB" id="C0GDU1"/>
<dbReference type="Gene3D" id="1.10.3210.10">
    <property type="entry name" value="Hypothetical protein af1432"/>
    <property type="match status" value="1"/>
</dbReference>